<reference evidence="1" key="1">
    <citation type="journal article" date="2019" name="bioRxiv">
        <title>The Genome of the Zebra Mussel, Dreissena polymorpha: A Resource for Invasive Species Research.</title>
        <authorList>
            <person name="McCartney M.A."/>
            <person name="Auch B."/>
            <person name="Kono T."/>
            <person name="Mallez S."/>
            <person name="Zhang Y."/>
            <person name="Obille A."/>
            <person name="Becker A."/>
            <person name="Abrahante J.E."/>
            <person name="Garbe J."/>
            <person name="Badalamenti J.P."/>
            <person name="Herman A."/>
            <person name="Mangelson H."/>
            <person name="Liachko I."/>
            <person name="Sullivan S."/>
            <person name="Sone E.D."/>
            <person name="Koren S."/>
            <person name="Silverstein K.A.T."/>
            <person name="Beckman K.B."/>
            <person name="Gohl D.M."/>
        </authorList>
    </citation>
    <scope>NUCLEOTIDE SEQUENCE</scope>
    <source>
        <strain evidence="1">Duluth1</strain>
        <tissue evidence="1">Whole animal</tissue>
    </source>
</reference>
<keyword evidence="2" id="KW-1185">Reference proteome</keyword>
<organism evidence="1 2">
    <name type="scientific">Dreissena polymorpha</name>
    <name type="common">Zebra mussel</name>
    <name type="synonym">Mytilus polymorpha</name>
    <dbReference type="NCBI Taxonomy" id="45954"/>
    <lineage>
        <taxon>Eukaryota</taxon>
        <taxon>Metazoa</taxon>
        <taxon>Spiralia</taxon>
        <taxon>Lophotrochozoa</taxon>
        <taxon>Mollusca</taxon>
        <taxon>Bivalvia</taxon>
        <taxon>Autobranchia</taxon>
        <taxon>Heteroconchia</taxon>
        <taxon>Euheterodonta</taxon>
        <taxon>Imparidentia</taxon>
        <taxon>Neoheterodontei</taxon>
        <taxon>Myida</taxon>
        <taxon>Dreissenoidea</taxon>
        <taxon>Dreissenidae</taxon>
        <taxon>Dreissena</taxon>
    </lineage>
</organism>
<reference evidence="1" key="2">
    <citation type="submission" date="2020-11" db="EMBL/GenBank/DDBJ databases">
        <authorList>
            <person name="McCartney M.A."/>
            <person name="Auch B."/>
            <person name="Kono T."/>
            <person name="Mallez S."/>
            <person name="Becker A."/>
            <person name="Gohl D.M."/>
            <person name="Silverstein K.A.T."/>
            <person name="Koren S."/>
            <person name="Bechman K.B."/>
            <person name="Herman A."/>
            <person name="Abrahante J.E."/>
            <person name="Garbe J."/>
        </authorList>
    </citation>
    <scope>NUCLEOTIDE SEQUENCE</scope>
    <source>
        <strain evidence="1">Duluth1</strain>
        <tissue evidence="1">Whole animal</tissue>
    </source>
</reference>
<dbReference type="AlphaFoldDB" id="A0A9D4ELX4"/>
<name>A0A9D4ELX4_DREPO</name>
<sequence>MYLKRPKIEINKIARSVQVRTTYPQKDCSPKIAPVSDIAFVVVGTSAYNLELFQVLLLHRIPH</sequence>
<evidence type="ECO:0000313" key="2">
    <source>
        <dbReference type="Proteomes" id="UP000828390"/>
    </source>
</evidence>
<protein>
    <submittedName>
        <fullName evidence="1">Uncharacterized protein</fullName>
    </submittedName>
</protein>
<comment type="caution">
    <text evidence="1">The sequence shown here is derived from an EMBL/GenBank/DDBJ whole genome shotgun (WGS) entry which is preliminary data.</text>
</comment>
<proteinExistence type="predicted"/>
<accession>A0A9D4ELX4</accession>
<evidence type="ECO:0000313" key="1">
    <source>
        <dbReference type="EMBL" id="KAH3782727.1"/>
    </source>
</evidence>
<dbReference type="Proteomes" id="UP000828390">
    <property type="component" value="Unassembled WGS sequence"/>
</dbReference>
<gene>
    <name evidence="1" type="ORF">DPMN_160646</name>
</gene>
<dbReference type="EMBL" id="JAIWYP010000008">
    <property type="protein sequence ID" value="KAH3782727.1"/>
    <property type="molecule type" value="Genomic_DNA"/>
</dbReference>